<comment type="caution">
    <text evidence="5">The sequence shown here is derived from an EMBL/GenBank/DDBJ whole genome shotgun (WGS) entry which is preliminary data.</text>
</comment>
<comment type="similarity">
    <text evidence="1">Belongs to the HIBADH-related family.</text>
</comment>
<sequence>MNGNSFAKASANKYREGLIPVSVIGLGNMGQALAATFLSAGHPVTVWNRSAGKDKRLVGNGAVRAETAAEAVAASRIIVVCLSTYEVAWSTLMPLKTTLVGRVIVNLTTGTPDDARRMSAWAEEAGIDYLDGAIMAIPPMIGSPEALLLYGGRKELFEAYQPVLRLLGGNTTYLSEDPGVALLHDLAMLTMMYGAWYSYFHAHALLRTAHISAEVFLPYSSNWLQQLIVPMLTSKDAARKLDEGDYATDISNMTVNKLGLDNIVKSSQELGVPADWLLPIQAVADHMVAMGYGNDGFDRVIEAMTNHRAHGGEPADASKVERV</sequence>
<evidence type="ECO:0000313" key="6">
    <source>
        <dbReference type="Proteomes" id="UP001595715"/>
    </source>
</evidence>
<dbReference type="InterPro" id="IPR013328">
    <property type="entry name" value="6PGD_dom2"/>
</dbReference>
<dbReference type="EC" id="1.1.-.-" evidence="5"/>
<dbReference type="InterPro" id="IPR051265">
    <property type="entry name" value="HIBADH-related_NP60_sf"/>
</dbReference>
<dbReference type="Pfam" id="PF03446">
    <property type="entry name" value="NAD_binding_2"/>
    <property type="match status" value="1"/>
</dbReference>
<evidence type="ECO:0000256" key="2">
    <source>
        <dbReference type="ARBA" id="ARBA00023002"/>
    </source>
</evidence>
<dbReference type="EMBL" id="JBHSAM010000002">
    <property type="protein sequence ID" value="MFC4098236.1"/>
    <property type="molecule type" value="Genomic_DNA"/>
</dbReference>
<evidence type="ECO:0000256" key="1">
    <source>
        <dbReference type="ARBA" id="ARBA00009080"/>
    </source>
</evidence>
<organism evidence="5 6">
    <name type="scientific">Paenibacillus xanthanilyticus</name>
    <dbReference type="NCBI Taxonomy" id="1783531"/>
    <lineage>
        <taxon>Bacteria</taxon>
        <taxon>Bacillati</taxon>
        <taxon>Bacillota</taxon>
        <taxon>Bacilli</taxon>
        <taxon>Bacillales</taxon>
        <taxon>Paenibacillaceae</taxon>
        <taxon>Paenibacillus</taxon>
    </lineage>
</organism>
<dbReference type="InterPro" id="IPR006115">
    <property type="entry name" value="6PGDH_NADP-bd"/>
</dbReference>
<dbReference type="InterPro" id="IPR036291">
    <property type="entry name" value="NAD(P)-bd_dom_sf"/>
</dbReference>
<dbReference type="PANTHER" id="PTHR43580">
    <property type="entry name" value="OXIDOREDUCTASE GLYR1-RELATED"/>
    <property type="match status" value="1"/>
</dbReference>
<dbReference type="SUPFAM" id="SSF51735">
    <property type="entry name" value="NAD(P)-binding Rossmann-fold domains"/>
    <property type="match status" value="1"/>
</dbReference>
<reference evidence="6" key="1">
    <citation type="journal article" date="2019" name="Int. J. Syst. Evol. Microbiol.">
        <title>The Global Catalogue of Microorganisms (GCM) 10K type strain sequencing project: providing services to taxonomists for standard genome sequencing and annotation.</title>
        <authorList>
            <consortium name="The Broad Institute Genomics Platform"/>
            <consortium name="The Broad Institute Genome Sequencing Center for Infectious Disease"/>
            <person name="Wu L."/>
            <person name="Ma J."/>
        </authorList>
    </citation>
    <scope>NUCLEOTIDE SEQUENCE [LARGE SCALE GENOMIC DNA]</scope>
    <source>
        <strain evidence="6">IBRC-M 10987</strain>
    </source>
</reference>
<evidence type="ECO:0000259" key="3">
    <source>
        <dbReference type="Pfam" id="PF03446"/>
    </source>
</evidence>
<dbReference type="Pfam" id="PF21761">
    <property type="entry name" value="RedAm-like_C"/>
    <property type="match status" value="1"/>
</dbReference>
<dbReference type="PIRSF" id="PIRSF000103">
    <property type="entry name" value="HIBADH"/>
    <property type="match status" value="1"/>
</dbReference>
<feature type="domain" description="6-phosphogluconate dehydrogenase NADP-binding" evidence="3">
    <location>
        <begin position="21"/>
        <end position="173"/>
    </location>
</feature>
<proteinExistence type="inferred from homology"/>
<name>A0ABV8JWS4_9BACL</name>
<gene>
    <name evidence="5" type="ORF">ACFOZ8_01010</name>
</gene>
<feature type="domain" description="NADPH-dependent reductive aminase-like C-terminal" evidence="4">
    <location>
        <begin position="177"/>
        <end position="305"/>
    </location>
</feature>
<keyword evidence="2 5" id="KW-0560">Oxidoreductase</keyword>
<dbReference type="Gene3D" id="1.10.1040.10">
    <property type="entry name" value="N-(1-d-carboxylethyl)-l-norvaline Dehydrogenase, domain 2"/>
    <property type="match status" value="1"/>
</dbReference>
<evidence type="ECO:0000313" key="5">
    <source>
        <dbReference type="EMBL" id="MFC4098236.1"/>
    </source>
</evidence>
<dbReference type="InterPro" id="IPR048666">
    <property type="entry name" value="RedAm-like_C"/>
</dbReference>
<dbReference type="Gene3D" id="3.40.50.720">
    <property type="entry name" value="NAD(P)-binding Rossmann-like Domain"/>
    <property type="match status" value="1"/>
</dbReference>
<dbReference type="RefSeq" id="WP_377716739.1">
    <property type="nucleotide sequence ID" value="NZ_JBHSAM010000002.1"/>
</dbReference>
<accession>A0ABV8JWS4</accession>
<keyword evidence="6" id="KW-1185">Reference proteome</keyword>
<dbReference type="GO" id="GO:0016491">
    <property type="term" value="F:oxidoreductase activity"/>
    <property type="evidence" value="ECO:0007669"/>
    <property type="project" value="UniProtKB-KW"/>
</dbReference>
<dbReference type="Proteomes" id="UP001595715">
    <property type="component" value="Unassembled WGS sequence"/>
</dbReference>
<evidence type="ECO:0000259" key="4">
    <source>
        <dbReference type="Pfam" id="PF21761"/>
    </source>
</evidence>
<dbReference type="InterPro" id="IPR015815">
    <property type="entry name" value="HIBADH-related"/>
</dbReference>
<dbReference type="PANTHER" id="PTHR43580:SF2">
    <property type="entry name" value="CYTOKINE-LIKE NUCLEAR FACTOR N-PAC"/>
    <property type="match status" value="1"/>
</dbReference>
<protein>
    <submittedName>
        <fullName evidence="5">NAD(P)-dependent oxidoreductase</fullName>
        <ecNumber evidence="5">1.1.-.-</ecNumber>
    </submittedName>
</protein>